<accession>A0AAV5WGX3</accession>
<evidence type="ECO:0000313" key="1">
    <source>
        <dbReference type="EMBL" id="GMT30920.1"/>
    </source>
</evidence>
<gene>
    <name evidence="1" type="ORF">PFISCL1PPCAC_22217</name>
</gene>
<dbReference type="EMBL" id="BTSY01000005">
    <property type="protein sequence ID" value="GMT30920.1"/>
    <property type="molecule type" value="Genomic_DNA"/>
</dbReference>
<feature type="non-terminal residue" evidence="1">
    <location>
        <position position="66"/>
    </location>
</feature>
<dbReference type="AlphaFoldDB" id="A0AAV5WGX3"/>
<protein>
    <submittedName>
        <fullName evidence="1">Uncharacterized protein</fullName>
    </submittedName>
</protein>
<feature type="non-terminal residue" evidence="1">
    <location>
        <position position="1"/>
    </location>
</feature>
<dbReference type="Proteomes" id="UP001432322">
    <property type="component" value="Unassembled WGS sequence"/>
</dbReference>
<evidence type="ECO:0000313" key="2">
    <source>
        <dbReference type="Proteomes" id="UP001432322"/>
    </source>
</evidence>
<reference evidence="1" key="1">
    <citation type="submission" date="2023-10" db="EMBL/GenBank/DDBJ databases">
        <title>Genome assembly of Pristionchus species.</title>
        <authorList>
            <person name="Yoshida K."/>
            <person name="Sommer R.J."/>
        </authorList>
    </citation>
    <scope>NUCLEOTIDE SEQUENCE</scope>
    <source>
        <strain evidence="1">RS5133</strain>
    </source>
</reference>
<organism evidence="1 2">
    <name type="scientific">Pristionchus fissidentatus</name>
    <dbReference type="NCBI Taxonomy" id="1538716"/>
    <lineage>
        <taxon>Eukaryota</taxon>
        <taxon>Metazoa</taxon>
        <taxon>Ecdysozoa</taxon>
        <taxon>Nematoda</taxon>
        <taxon>Chromadorea</taxon>
        <taxon>Rhabditida</taxon>
        <taxon>Rhabditina</taxon>
        <taxon>Diplogasteromorpha</taxon>
        <taxon>Diplogasteroidea</taxon>
        <taxon>Neodiplogasteridae</taxon>
        <taxon>Pristionchus</taxon>
    </lineage>
</organism>
<keyword evidence="2" id="KW-1185">Reference proteome</keyword>
<name>A0AAV5WGX3_9BILA</name>
<proteinExistence type="predicted"/>
<sequence length="66" mass="7224">GCVTVAHHHEMKGAVALLKVAETEWILPRARSFDAVGKAHIAGVVSFEYRIDSGRLLFTYVPAAFL</sequence>
<comment type="caution">
    <text evidence="1">The sequence shown here is derived from an EMBL/GenBank/DDBJ whole genome shotgun (WGS) entry which is preliminary data.</text>
</comment>